<dbReference type="InterPro" id="IPR012312">
    <property type="entry name" value="Hemerythrin-like"/>
</dbReference>
<keyword evidence="5" id="KW-1185">Reference proteome</keyword>
<dbReference type="InterPro" id="IPR053206">
    <property type="entry name" value="Dimeric_xanthone_biosynth"/>
</dbReference>
<dbReference type="GeneID" id="19131627"/>
<dbReference type="CDD" id="cd12108">
    <property type="entry name" value="Hr-like"/>
    <property type="match status" value="1"/>
</dbReference>
<dbReference type="AlphaFoldDB" id="M2SNY2"/>
<dbReference type="Proteomes" id="UP000016934">
    <property type="component" value="Unassembled WGS sequence"/>
</dbReference>
<dbReference type="RefSeq" id="XP_007705330.1">
    <property type="nucleotide sequence ID" value="XM_007707140.1"/>
</dbReference>
<feature type="transmembrane region" description="Helical" evidence="1">
    <location>
        <begin position="6"/>
        <end position="23"/>
    </location>
</feature>
<dbReference type="eggNOG" id="ENOG502SH2P">
    <property type="taxonomic scope" value="Eukaryota"/>
</dbReference>
<reference evidence="5" key="2">
    <citation type="journal article" date="2013" name="PLoS Genet.">
        <title>Comparative genome structure, secondary metabolite, and effector coding capacity across Cochliobolus pathogens.</title>
        <authorList>
            <person name="Condon B.J."/>
            <person name="Leng Y."/>
            <person name="Wu D."/>
            <person name="Bushley K.E."/>
            <person name="Ohm R.A."/>
            <person name="Otillar R."/>
            <person name="Martin J."/>
            <person name="Schackwitz W."/>
            <person name="Grimwood J."/>
            <person name="MohdZainudin N."/>
            <person name="Xue C."/>
            <person name="Wang R."/>
            <person name="Manning V.A."/>
            <person name="Dhillon B."/>
            <person name="Tu Z.J."/>
            <person name="Steffenson B.J."/>
            <person name="Salamov A."/>
            <person name="Sun H."/>
            <person name="Lowry S."/>
            <person name="LaButti K."/>
            <person name="Han J."/>
            <person name="Copeland A."/>
            <person name="Lindquist E."/>
            <person name="Barry K."/>
            <person name="Schmutz J."/>
            <person name="Baker S.E."/>
            <person name="Ciuffetti L.M."/>
            <person name="Grigoriev I.V."/>
            <person name="Zhong S."/>
            <person name="Turgeon B.G."/>
        </authorList>
    </citation>
    <scope>NUCLEOTIDE SEQUENCE [LARGE SCALE GENOMIC DNA]</scope>
    <source>
        <strain evidence="5">ND90Pr / ATCC 201652</strain>
    </source>
</reference>
<reference evidence="4 5" key="1">
    <citation type="journal article" date="2012" name="PLoS Pathog.">
        <title>Diverse lifestyles and strategies of plant pathogenesis encoded in the genomes of eighteen Dothideomycetes fungi.</title>
        <authorList>
            <person name="Ohm R.A."/>
            <person name="Feau N."/>
            <person name="Henrissat B."/>
            <person name="Schoch C.L."/>
            <person name="Horwitz B.A."/>
            <person name="Barry K.W."/>
            <person name="Condon B.J."/>
            <person name="Copeland A.C."/>
            <person name="Dhillon B."/>
            <person name="Glaser F."/>
            <person name="Hesse C.N."/>
            <person name="Kosti I."/>
            <person name="LaButti K."/>
            <person name="Lindquist E.A."/>
            <person name="Lucas S."/>
            <person name="Salamov A.A."/>
            <person name="Bradshaw R.E."/>
            <person name="Ciuffetti L."/>
            <person name="Hamelin R.C."/>
            <person name="Kema G.H.J."/>
            <person name="Lawrence C."/>
            <person name="Scott J.A."/>
            <person name="Spatafora J.W."/>
            <person name="Turgeon B.G."/>
            <person name="de Wit P.J.G.M."/>
            <person name="Zhong S."/>
            <person name="Goodwin S.B."/>
            <person name="Grigoriev I.V."/>
        </authorList>
    </citation>
    <scope>NUCLEOTIDE SEQUENCE [LARGE SCALE GENOMIC DNA]</scope>
    <source>
        <strain evidence="5">ND90Pr / ATCC 201652</strain>
    </source>
</reference>
<keyword evidence="1" id="KW-0812">Transmembrane</keyword>
<name>M2SNY2_COCSN</name>
<sequence>MPSVTTTSFYLLLVFAISIQYFLPSPKTNMASVSSPWADTPCELITTPQHATGKTDIFTVGATHMAHIHNAILRGYNSIYLQAPHIKDADKAAFIGYSLTWFRFVKSHHDDEETELFPAVEQVLNDKSIWGETHKEHEAFLEGLSGYSTYLSTLASPTALNGTHLQSLMSSFQPAFSHHFHSEISTIASFSSHPSAPVPNTPEADAAAAVFKNWGKKTVMKAGTLDVVPFFLMNLDATFEGGKWADWPPMPRLVRWGLVNGAGSVNWAWWKFASCDARGGAEGLVGVAARGWGEGVDVGLCTFLGGLLAYFVLIWM</sequence>
<evidence type="ECO:0000256" key="2">
    <source>
        <dbReference type="SAM" id="SignalP"/>
    </source>
</evidence>
<dbReference type="Gene3D" id="1.20.120.520">
    <property type="entry name" value="nmb1532 protein domain like"/>
    <property type="match status" value="1"/>
</dbReference>
<organism evidence="4 5">
    <name type="scientific">Cochliobolus sativus (strain ND90Pr / ATCC 201652)</name>
    <name type="common">Common root rot and spot blotch fungus</name>
    <name type="synonym">Bipolaris sorokiniana</name>
    <dbReference type="NCBI Taxonomy" id="665912"/>
    <lineage>
        <taxon>Eukaryota</taxon>
        <taxon>Fungi</taxon>
        <taxon>Dikarya</taxon>
        <taxon>Ascomycota</taxon>
        <taxon>Pezizomycotina</taxon>
        <taxon>Dothideomycetes</taxon>
        <taxon>Pleosporomycetidae</taxon>
        <taxon>Pleosporales</taxon>
        <taxon>Pleosporineae</taxon>
        <taxon>Pleosporaceae</taxon>
        <taxon>Bipolaris</taxon>
    </lineage>
</organism>
<evidence type="ECO:0000259" key="3">
    <source>
        <dbReference type="Pfam" id="PF01814"/>
    </source>
</evidence>
<dbReference type="PANTHER" id="PTHR38048">
    <property type="entry name" value="EXPRESSED PROTEIN"/>
    <property type="match status" value="1"/>
</dbReference>
<dbReference type="HOGENOM" id="CLU_066708_0_0_1"/>
<dbReference type="EMBL" id="KB445654">
    <property type="protein sequence ID" value="EMD58851.1"/>
    <property type="molecule type" value="Genomic_DNA"/>
</dbReference>
<evidence type="ECO:0000256" key="1">
    <source>
        <dbReference type="SAM" id="Phobius"/>
    </source>
</evidence>
<keyword evidence="2" id="KW-0732">Signal</keyword>
<dbReference type="Pfam" id="PF01814">
    <property type="entry name" value="Hemerythrin"/>
    <property type="match status" value="1"/>
</dbReference>
<gene>
    <name evidence="4" type="ORF">COCSADRAFT_153497</name>
</gene>
<keyword evidence="1" id="KW-0472">Membrane</keyword>
<proteinExistence type="predicted"/>
<keyword evidence="1" id="KW-1133">Transmembrane helix</keyword>
<dbReference type="PANTHER" id="PTHR38048:SF2">
    <property type="entry name" value="HEMERYTHRIN-LIKE DOMAIN-CONTAINING PROTEIN"/>
    <property type="match status" value="1"/>
</dbReference>
<protein>
    <recommendedName>
        <fullName evidence="3">Hemerythrin-like domain-containing protein</fullName>
    </recommendedName>
</protein>
<dbReference type="KEGG" id="bsc:COCSADRAFT_153497"/>
<feature type="chain" id="PRO_5004025176" description="Hemerythrin-like domain-containing protein" evidence="2">
    <location>
        <begin position="17"/>
        <end position="316"/>
    </location>
</feature>
<feature type="domain" description="Hemerythrin-like" evidence="3">
    <location>
        <begin position="63"/>
        <end position="186"/>
    </location>
</feature>
<dbReference type="OrthoDB" id="58416at2759"/>
<evidence type="ECO:0000313" key="5">
    <source>
        <dbReference type="Proteomes" id="UP000016934"/>
    </source>
</evidence>
<evidence type="ECO:0000313" key="4">
    <source>
        <dbReference type="EMBL" id="EMD58851.1"/>
    </source>
</evidence>
<feature type="signal peptide" evidence="2">
    <location>
        <begin position="1"/>
        <end position="16"/>
    </location>
</feature>
<dbReference type="OMA" id="YSQTWFK"/>
<feature type="transmembrane region" description="Helical" evidence="1">
    <location>
        <begin position="298"/>
        <end position="315"/>
    </location>
</feature>
<accession>M2SNY2</accession>